<dbReference type="NCBIfam" id="TIGR01484">
    <property type="entry name" value="HAD-SF-IIB"/>
    <property type="match status" value="1"/>
</dbReference>
<name>A0A916VW36_9HYPH</name>
<evidence type="ECO:0000256" key="1">
    <source>
        <dbReference type="ARBA" id="ARBA00005199"/>
    </source>
</evidence>
<evidence type="ECO:0000256" key="2">
    <source>
        <dbReference type="ARBA" id="ARBA00008770"/>
    </source>
</evidence>
<dbReference type="AlphaFoldDB" id="A0A916VW36"/>
<evidence type="ECO:0000313" key="6">
    <source>
        <dbReference type="Proteomes" id="UP000596977"/>
    </source>
</evidence>
<dbReference type="InterPro" id="IPR023214">
    <property type="entry name" value="HAD_sf"/>
</dbReference>
<dbReference type="Pfam" id="PF02358">
    <property type="entry name" value="Trehalose_PPase"/>
    <property type="match status" value="1"/>
</dbReference>
<dbReference type="Gene3D" id="3.30.70.1020">
    <property type="entry name" value="Trehalose-6-phosphate phosphatase related protein, domain 2"/>
    <property type="match status" value="1"/>
</dbReference>
<keyword evidence="3 4" id="KW-0378">Hydrolase</keyword>
<dbReference type="CDD" id="cd01627">
    <property type="entry name" value="HAD_TPP"/>
    <property type="match status" value="1"/>
</dbReference>
<dbReference type="PANTHER" id="PTHR43768:SF3">
    <property type="entry name" value="TREHALOSE 6-PHOSPHATE PHOSPHATASE"/>
    <property type="match status" value="1"/>
</dbReference>
<evidence type="ECO:0000313" key="5">
    <source>
        <dbReference type="EMBL" id="GGA44874.1"/>
    </source>
</evidence>
<reference evidence="5 6" key="1">
    <citation type="journal article" date="2014" name="Int. J. Syst. Evol. Microbiol.">
        <title>Complete genome sequence of Corynebacterium casei LMG S-19264T (=DSM 44701T), isolated from a smear-ripened cheese.</title>
        <authorList>
            <consortium name="US DOE Joint Genome Institute (JGI-PGF)"/>
            <person name="Walter F."/>
            <person name="Albersmeier A."/>
            <person name="Kalinowski J."/>
            <person name="Ruckert C."/>
        </authorList>
    </citation>
    <scope>NUCLEOTIDE SEQUENCE [LARGE SCALE GENOMIC DNA]</scope>
    <source>
        <strain evidence="5 6">CGMCC 1.15896</strain>
    </source>
</reference>
<keyword evidence="6" id="KW-1185">Reference proteome</keyword>
<dbReference type="NCBIfam" id="TIGR00685">
    <property type="entry name" value="T6PP"/>
    <property type="match status" value="1"/>
</dbReference>
<dbReference type="EC" id="3.1.3.12" evidence="4"/>
<dbReference type="GO" id="GO:0004805">
    <property type="term" value="F:trehalose-phosphatase activity"/>
    <property type="evidence" value="ECO:0007669"/>
    <property type="project" value="UniProtKB-EC"/>
</dbReference>
<keyword evidence="4" id="KW-0460">Magnesium</keyword>
<comment type="caution">
    <text evidence="5">The sequence shown here is derived from an EMBL/GenBank/DDBJ whole genome shotgun (WGS) entry which is preliminary data.</text>
</comment>
<dbReference type="InterPro" id="IPR003337">
    <property type="entry name" value="Trehalose_PPase"/>
</dbReference>
<dbReference type="Proteomes" id="UP000596977">
    <property type="component" value="Unassembled WGS sequence"/>
</dbReference>
<accession>A0A916VW36</accession>
<sequence length="267" mass="27982">MTDPSSAILSACSSPLAIFTDFDGTLVEIAESPGAVHVPSHLTARLKALDAALSGAFAIVTGRTIADIDAFLSARIFTISGSHGAECRHAGKIREPDAALGAAAQSIAAGLRSAMGNDDRILIEIKPAGVALHYRAAPERRDEAHSAMSDIIAGFKDFHFIEGKKVVEARPKGIDKGAAVAALMELEPFVGRTPIFIGDDVTDEDGFNAVQSMNGAGIKIGPGPTTARFSLPDVNAVYDFLDRVPQLQTGLTSRPAKPEGQQQGIPR</sequence>
<proteinExistence type="inferred from homology"/>
<dbReference type="Gene3D" id="3.40.50.1000">
    <property type="entry name" value="HAD superfamily/HAD-like"/>
    <property type="match status" value="1"/>
</dbReference>
<protein>
    <recommendedName>
        <fullName evidence="4">Trehalose 6-phosphate phosphatase</fullName>
        <ecNumber evidence="4">3.1.3.12</ecNumber>
    </recommendedName>
</protein>
<dbReference type="InterPro" id="IPR036412">
    <property type="entry name" value="HAD-like_sf"/>
</dbReference>
<comment type="function">
    <text evidence="4">Removes the phosphate from trehalose 6-phosphate to produce free trehalose.</text>
</comment>
<evidence type="ECO:0000256" key="4">
    <source>
        <dbReference type="RuleBase" id="RU361117"/>
    </source>
</evidence>
<dbReference type="PANTHER" id="PTHR43768">
    <property type="entry name" value="TREHALOSE 6-PHOSPHATE PHOSPHATASE"/>
    <property type="match status" value="1"/>
</dbReference>
<dbReference type="RefSeq" id="WP_127072810.1">
    <property type="nucleotide sequence ID" value="NZ_BMKB01000002.1"/>
</dbReference>
<keyword evidence="4" id="KW-0479">Metal-binding</keyword>
<comment type="cofactor">
    <cofactor evidence="4">
        <name>Mg(2+)</name>
        <dbReference type="ChEBI" id="CHEBI:18420"/>
    </cofactor>
</comment>
<dbReference type="GO" id="GO:0046872">
    <property type="term" value="F:metal ion binding"/>
    <property type="evidence" value="ECO:0007669"/>
    <property type="project" value="UniProtKB-KW"/>
</dbReference>
<evidence type="ECO:0000256" key="3">
    <source>
        <dbReference type="ARBA" id="ARBA00022801"/>
    </source>
</evidence>
<dbReference type="SUPFAM" id="SSF56784">
    <property type="entry name" value="HAD-like"/>
    <property type="match status" value="1"/>
</dbReference>
<comment type="catalytic activity">
    <reaction evidence="4">
        <text>alpha,alpha-trehalose 6-phosphate + H2O = alpha,alpha-trehalose + phosphate</text>
        <dbReference type="Rhea" id="RHEA:23420"/>
        <dbReference type="ChEBI" id="CHEBI:15377"/>
        <dbReference type="ChEBI" id="CHEBI:16551"/>
        <dbReference type="ChEBI" id="CHEBI:43474"/>
        <dbReference type="ChEBI" id="CHEBI:58429"/>
        <dbReference type="EC" id="3.1.3.12"/>
    </reaction>
</comment>
<dbReference type="OrthoDB" id="9814913at2"/>
<organism evidence="5 6">
    <name type="scientific">Pelagibacterium lentulum</name>
    <dbReference type="NCBI Taxonomy" id="2029865"/>
    <lineage>
        <taxon>Bacteria</taxon>
        <taxon>Pseudomonadati</taxon>
        <taxon>Pseudomonadota</taxon>
        <taxon>Alphaproteobacteria</taxon>
        <taxon>Hyphomicrobiales</taxon>
        <taxon>Devosiaceae</taxon>
        <taxon>Pelagibacterium</taxon>
    </lineage>
</organism>
<comment type="similarity">
    <text evidence="2 4">Belongs to the trehalose phosphatase family.</text>
</comment>
<dbReference type="EMBL" id="BMKB01000002">
    <property type="protein sequence ID" value="GGA44874.1"/>
    <property type="molecule type" value="Genomic_DNA"/>
</dbReference>
<comment type="pathway">
    <text evidence="1 4">Glycan biosynthesis; trehalose biosynthesis.</text>
</comment>
<gene>
    <name evidence="5" type="primary">otsB</name>
    <name evidence="5" type="ORF">GCM10011499_13200</name>
</gene>
<dbReference type="InterPro" id="IPR044651">
    <property type="entry name" value="OTSB-like"/>
</dbReference>
<dbReference type="InterPro" id="IPR006379">
    <property type="entry name" value="HAD-SF_hydro_IIB"/>
</dbReference>
<dbReference type="GO" id="GO:0005992">
    <property type="term" value="P:trehalose biosynthetic process"/>
    <property type="evidence" value="ECO:0007669"/>
    <property type="project" value="InterPro"/>
</dbReference>